<evidence type="ECO:0000313" key="3">
    <source>
        <dbReference type="Proteomes" id="UP000010959"/>
    </source>
</evidence>
<dbReference type="EMBL" id="AMWG01000026">
    <property type="protein sequence ID" value="ELP34641.1"/>
    <property type="molecule type" value="Genomic_DNA"/>
</dbReference>
<proteinExistence type="predicted"/>
<dbReference type="PATRIC" id="fig|993516.3.peg.1506"/>
<feature type="transmembrane region" description="Helical" evidence="1">
    <location>
        <begin position="74"/>
        <end position="99"/>
    </location>
</feature>
<accession>L7CNK5</accession>
<dbReference type="AlphaFoldDB" id="L7CNK5"/>
<sequence>MHRMIDPGLPSSPRLYFDAERCEAYVSTRVTDWRAVERGYQATRVFLFLCHAGCLFWLWSAIPSANGLTGDDVIVWGAIVLFTYMIVMLVASPLIWCFVPRCIAGTLFSRKLTFLFTDDAIGFRSWFYANGVRVGRNFRGRPVQIKVAMRADSEAEDFAEYVSATIPGQTPRKWPKNHLRKARRLEIVIVGGAGNLPQIEPSGPRCLRTLPVASIPLSDGESLTVVLNAAIAITQAGMENSQRFQDPIEMDLDHPRSSRR</sequence>
<reference evidence="2 3" key="1">
    <citation type="journal article" date="2013" name="Mar. Genomics">
        <title>Expression of sulfatases in Rhodopirellula baltica and the diversity of sulfatases in the genus Rhodopirellula.</title>
        <authorList>
            <person name="Wegner C.E."/>
            <person name="Richter-Heitmann T."/>
            <person name="Klindworth A."/>
            <person name="Klockow C."/>
            <person name="Richter M."/>
            <person name="Achstetter T."/>
            <person name="Glockner F.O."/>
            <person name="Harder J."/>
        </authorList>
    </citation>
    <scope>NUCLEOTIDE SEQUENCE [LARGE SCALE GENOMIC DNA]</scope>
    <source>
        <strain evidence="2 3">SWK14</strain>
    </source>
</reference>
<protein>
    <submittedName>
        <fullName evidence="2">Uncharacterized protein</fullName>
    </submittedName>
</protein>
<gene>
    <name evidence="2" type="ORF">RBSWK_01428</name>
</gene>
<dbReference type="Proteomes" id="UP000010959">
    <property type="component" value="Unassembled WGS sequence"/>
</dbReference>
<dbReference type="RefSeq" id="WP_007336620.1">
    <property type="nucleotide sequence ID" value="NZ_AMWG01000026.1"/>
</dbReference>
<organism evidence="2 3">
    <name type="scientific">Rhodopirellula baltica SWK14</name>
    <dbReference type="NCBI Taxonomy" id="993516"/>
    <lineage>
        <taxon>Bacteria</taxon>
        <taxon>Pseudomonadati</taxon>
        <taxon>Planctomycetota</taxon>
        <taxon>Planctomycetia</taxon>
        <taxon>Pirellulales</taxon>
        <taxon>Pirellulaceae</taxon>
        <taxon>Rhodopirellula</taxon>
    </lineage>
</organism>
<comment type="caution">
    <text evidence="2">The sequence shown here is derived from an EMBL/GenBank/DDBJ whole genome shotgun (WGS) entry which is preliminary data.</text>
</comment>
<evidence type="ECO:0000256" key="1">
    <source>
        <dbReference type="SAM" id="Phobius"/>
    </source>
</evidence>
<keyword evidence="1" id="KW-0472">Membrane</keyword>
<name>L7CNK5_RHOBT</name>
<evidence type="ECO:0000313" key="2">
    <source>
        <dbReference type="EMBL" id="ELP34641.1"/>
    </source>
</evidence>
<feature type="transmembrane region" description="Helical" evidence="1">
    <location>
        <begin position="45"/>
        <end position="62"/>
    </location>
</feature>
<keyword evidence="1" id="KW-1133">Transmembrane helix</keyword>
<keyword evidence="1" id="KW-0812">Transmembrane</keyword>